<dbReference type="EMBL" id="LR796139">
    <property type="protein sequence ID" value="CAB4120885.1"/>
    <property type="molecule type" value="Genomic_DNA"/>
</dbReference>
<protein>
    <submittedName>
        <fullName evidence="1">Uncharacterized protein</fullName>
    </submittedName>
</protein>
<name>A0A6J5KH78_9CAUD</name>
<reference evidence="1" key="1">
    <citation type="submission" date="2020-04" db="EMBL/GenBank/DDBJ databases">
        <authorList>
            <person name="Chiriac C."/>
            <person name="Salcher M."/>
            <person name="Ghai R."/>
            <person name="Kavagutti S V."/>
        </authorList>
    </citation>
    <scope>NUCLEOTIDE SEQUENCE</scope>
</reference>
<accession>A0A6J5KH78</accession>
<organism evidence="1">
    <name type="scientific">uncultured Caudovirales phage</name>
    <dbReference type="NCBI Taxonomy" id="2100421"/>
    <lineage>
        <taxon>Viruses</taxon>
        <taxon>Duplodnaviria</taxon>
        <taxon>Heunggongvirae</taxon>
        <taxon>Uroviricota</taxon>
        <taxon>Caudoviricetes</taxon>
        <taxon>Peduoviridae</taxon>
        <taxon>Maltschvirus</taxon>
        <taxon>Maltschvirus maltsch</taxon>
    </lineage>
</organism>
<proteinExistence type="predicted"/>
<evidence type="ECO:0000313" key="1">
    <source>
        <dbReference type="EMBL" id="CAB4120885.1"/>
    </source>
</evidence>
<sequence length="58" mass="6486">MRAIVFSKDVNRIELDHFTDETTIIFNDCSYISHNGLRLITGVDYSTISHGYGGGYAT</sequence>
<gene>
    <name evidence="1" type="ORF">UFOVP1_17</name>
</gene>